<name>A0AAP8MCS4_9GAMM</name>
<feature type="domain" description="TNase-like" evidence="4">
    <location>
        <begin position="64"/>
        <end position="193"/>
    </location>
</feature>
<evidence type="ECO:0000259" key="4">
    <source>
        <dbReference type="PROSITE" id="PS50830"/>
    </source>
</evidence>
<gene>
    <name evidence="5" type="ORF">C0029_12470</name>
</gene>
<dbReference type="SMART" id="SM00318">
    <property type="entry name" value="SNc"/>
    <property type="match status" value="1"/>
</dbReference>
<dbReference type="PROSITE" id="PS50830">
    <property type="entry name" value="TNASE_3"/>
    <property type="match status" value="1"/>
</dbReference>
<evidence type="ECO:0000256" key="2">
    <source>
        <dbReference type="ARBA" id="ARBA00022759"/>
    </source>
</evidence>
<evidence type="ECO:0000313" key="5">
    <source>
        <dbReference type="EMBL" id="PLW85436.1"/>
    </source>
</evidence>
<keyword evidence="1" id="KW-0540">Nuclease</keyword>
<dbReference type="PANTHER" id="PTHR12302">
    <property type="entry name" value="EBNA2 BINDING PROTEIN P100"/>
    <property type="match status" value="1"/>
</dbReference>
<keyword evidence="6" id="KW-1185">Reference proteome</keyword>
<dbReference type="GO" id="GO:0016787">
    <property type="term" value="F:hydrolase activity"/>
    <property type="evidence" value="ECO:0007669"/>
    <property type="project" value="UniProtKB-KW"/>
</dbReference>
<protein>
    <submittedName>
        <fullName evidence="5">Nuclease</fullName>
    </submittedName>
</protein>
<accession>A0AAP8MCS4</accession>
<dbReference type="AlphaFoldDB" id="A0AAP8MCS4"/>
<keyword evidence="2" id="KW-0255">Endonuclease</keyword>
<proteinExistence type="predicted"/>
<dbReference type="Gene3D" id="2.40.50.90">
    <property type="match status" value="1"/>
</dbReference>
<dbReference type="InterPro" id="IPR016071">
    <property type="entry name" value="Staphylococal_nuclease_OB-fold"/>
</dbReference>
<evidence type="ECO:0000256" key="1">
    <source>
        <dbReference type="ARBA" id="ARBA00022722"/>
    </source>
</evidence>
<evidence type="ECO:0000313" key="6">
    <source>
        <dbReference type="Proteomes" id="UP000235162"/>
    </source>
</evidence>
<comment type="caution">
    <text evidence="5">The sequence shown here is derived from an EMBL/GenBank/DDBJ whole genome shotgun (WGS) entry which is preliminary data.</text>
</comment>
<dbReference type="EMBL" id="PKUR01000003">
    <property type="protein sequence ID" value="PLW85436.1"/>
    <property type="molecule type" value="Genomic_DNA"/>
</dbReference>
<dbReference type="PANTHER" id="PTHR12302:SF3">
    <property type="entry name" value="SERINE_THREONINE-PROTEIN KINASE 31"/>
    <property type="match status" value="1"/>
</dbReference>
<sequence length="290" mass="31375">MAAAAPRKVKRQNVLRFVAEQKKRRPTASLALFLCLAVSACDGAGSPAGSASTAVAQCAADPATLRKAAVEHVYDGDTLRLRGGERVRLVGVNTPERGRDGAADEPFAEEARRTLQDLTRSGEVWLADAAQARDRHGRLLAYTFDAQGNSLSAQLLAQGMGFHVAIAPNTAYADCLAVAESGARAARRGVWGEPFYAPVRMADLGPGDGGFKRVRDVVTRVSFKDNGWWVQLGGKLGVKIAEPNQAAFKRSELRRLEGREVEVRGWLVPRDGGWWMLTLGHPEMLEMNPS</sequence>
<dbReference type="GO" id="GO:0004519">
    <property type="term" value="F:endonuclease activity"/>
    <property type="evidence" value="ECO:0007669"/>
    <property type="project" value="UniProtKB-KW"/>
</dbReference>
<reference evidence="5 6" key="1">
    <citation type="submission" date="2018-01" db="EMBL/GenBank/DDBJ databases">
        <title>The draft genome sequence of Halioglobus japonicus S1-36.</title>
        <authorList>
            <person name="Du Z.-J."/>
            <person name="Shi M.-J."/>
        </authorList>
    </citation>
    <scope>NUCLEOTIDE SEQUENCE [LARGE SCALE GENOMIC DNA]</scope>
    <source>
        <strain evidence="5 6">S1-36</strain>
    </source>
</reference>
<dbReference type="Pfam" id="PF00565">
    <property type="entry name" value="SNase"/>
    <property type="match status" value="1"/>
</dbReference>
<dbReference type="InterPro" id="IPR035437">
    <property type="entry name" value="SNase_OB-fold_sf"/>
</dbReference>
<dbReference type="Proteomes" id="UP000235162">
    <property type="component" value="Unassembled WGS sequence"/>
</dbReference>
<evidence type="ECO:0000256" key="3">
    <source>
        <dbReference type="ARBA" id="ARBA00022801"/>
    </source>
</evidence>
<keyword evidence="3" id="KW-0378">Hydrolase</keyword>
<dbReference type="SUPFAM" id="SSF50199">
    <property type="entry name" value="Staphylococcal nuclease"/>
    <property type="match status" value="1"/>
</dbReference>
<organism evidence="5 6">
    <name type="scientific">Halioglobus japonicus</name>
    <dbReference type="NCBI Taxonomy" id="930805"/>
    <lineage>
        <taxon>Bacteria</taxon>
        <taxon>Pseudomonadati</taxon>
        <taxon>Pseudomonadota</taxon>
        <taxon>Gammaproteobacteria</taxon>
        <taxon>Cellvibrionales</taxon>
        <taxon>Halieaceae</taxon>
        <taxon>Halioglobus</taxon>
    </lineage>
</organism>